<comment type="caution">
    <text evidence="2">The sequence shown here is derived from an EMBL/GenBank/DDBJ whole genome shotgun (WGS) entry which is preliminary data.</text>
</comment>
<sequence length="267" mass="29740">MGIISLITSHGSAFESLQVHQRSIAKSSRSIIRCLGSQDGEKDEVIVRTIDTEASTFDWDDRIDIQKRWTNSEKGWNVGVEWKETPYGAGLFATQDIDAGTLLRKGRIGLNLIEFQSIEEIDIFCRGSGDCSSSEMDAKLMYVKDYLWGFNPNADERGYDILDSGANKLSLEHEEARFFGMWVPGNGLNHSPNPNTVYRAAVPGGTEVGIDLFALIDISKDDELLDDYRRHGTAPTWLLSFARERGVTLNFAECNDFVVCSDEGKGP</sequence>
<dbReference type="InterPro" id="IPR001214">
    <property type="entry name" value="SET_dom"/>
</dbReference>
<dbReference type="Gene3D" id="2.170.270.10">
    <property type="entry name" value="SET domain"/>
    <property type="match status" value="1"/>
</dbReference>
<dbReference type="InterPro" id="IPR046341">
    <property type="entry name" value="SET_dom_sf"/>
</dbReference>
<name>A0AAD2JJR9_9STRA</name>
<evidence type="ECO:0000259" key="1">
    <source>
        <dbReference type="PROSITE" id="PS50280"/>
    </source>
</evidence>
<dbReference type="EMBL" id="CAKOGP040001936">
    <property type="protein sequence ID" value="CAJ1957260.1"/>
    <property type="molecule type" value="Genomic_DNA"/>
</dbReference>
<dbReference type="Proteomes" id="UP001295423">
    <property type="component" value="Unassembled WGS sequence"/>
</dbReference>
<keyword evidence="3" id="KW-1185">Reference proteome</keyword>
<accession>A0AAD2JJR9</accession>
<reference evidence="2" key="1">
    <citation type="submission" date="2023-08" db="EMBL/GenBank/DDBJ databases">
        <authorList>
            <person name="Audoor S."/>
            <person name="Bilcke G."/>
        </authorList>
    </citation>
    <scope>NUCLEOTIDE SEQUENCE</scope>
</reference>
<dbReference type="CDD" id="cd08161">
    <property type="entry name" value="SET"/>
    <property type="match status" value="1"/>
</dbReference>
<evidence type="ECO:0000313" key="2">
    <source>
        <dbReference type="EMBL" id="CAJ1957260.1"/>
    </source>
</evidence>
<dbReference type="PROSITE" id="PS50280">
    <property type="entry name" value="SET"/>
    <property type="match status" value="1"/>
</dbReference>
<proteinExistence type="predicted"/>
<gene>
    <name evidence="2" type="ORF">CYCCA115_LOCUS16629</name>
</gene>
<dbReference type="AlphaFoldDB" id="A0AAD2JJR9"/>
<protein>
    <recommendedName>
        <fullName evidence="1">SET domain-containing protein</fullName>
    </recommendedName>
</protein>
<organism evidence="2 3">
    <name type="scientific">Cylindrotheca closterium</name>
    <dbReference type="NCBI Taxonomy" id="2856"/>
    <lineage>
        <taxon>Eukaryota</taxon>
        <taxon>Sar</taxon>
        <taxon>Stramenopiles</taxon>
        <taxon>Ochrophyta</taxon>
        <taxon>Bacillariophyta</taxon>
        <taxon>Bacillariophyceae</taxon>
        <taxon>Bacillariophycidae</taxon>
        <taxon>Bacillariales</taxon>
        <taxon>Bacillariaceae</taxon>
        <taxon>Cylindrotheca</taxon>
    </lineage>
</organism>
<dbReference type="Pfam" id="PF00856">
    <property type="entry name" value="SET"/>
    <property type="match status" value="1"/>
</dbReference>
<dbReference type="SUPFAM" id="SSF82199">
    <property type="entry name" value="SET domain"/>
    <property type="match status" value="1"/>
</dbReference>
<feature type="domain" description="SET" evidence="1">
    <location>
        <begin position="78"/>
        <end position="229"/>
    </location>
</feature>
<evidence type="ECO:0000313" key="3">
    <source>
        <dbReference type="Proteomes" id="UP001295423"/>
    </source>
</evidence>